<dbReference type="RefSeq" id="WP_129404788.1">
    <property type="nucleotide sequence ID" value="NZ_SBKP01000012.1"/>
</dbReference>
<dbReference type="GO" id="GO:0000257">
    <property type="term" value="F:nitrilase activity"/>
    <property type="evidence" value="ECO:0007669"/>
    <property type="project" value="UniProtKB-ARBA"/>
</dbReference>
<evidence type="ECO:0000256" key="10">
    <source>
        <dbReference type="RuleBase" id="RU003811"/>
    </source>
</evidence>
<comment type="catalytic activity">
    <reaction evidence="7 8">
        <text>deamido-NAD(+) + L-glutamine + ATP + H2O = L-glutamate + AMP + diphosphate + NAD(+) + H(+)</text>
        <dbReference type="Rhea" id="RHEA:24384"/>
        <dbReference type="ChEBI" id="CHEBI:15377"/>
        <dbReference type="ChEBI" id="CHEBI:15378"/>
        <dbReference type="ChEBI" id="CHEBI:29985"/>
        <dbReference type="ChEBI" id="CHEBI:30616"/>
        <dbReference type="ChEBI" id="CHEBI:33019"/>
        <dbReference type="ChEBI" id="CHEBI:57540"/>
        <dbReference type="ChEBI" id="CHEBI:58359"/>
        <dbReference type="ChEBI" id="CHEBI:58437"/>
        <dbReference type="ChEBI" id="CHEBI:456215"/>
        <dbReference type="EC" id="6.3.5.1"/>
    </reaction>
</comment>
<proteinExistence type="inferred from homology"/>
<sequence length="554" mass="60457">MTDSLNIALVQSTQSVGDLVGNADAMLEWRVRAAEQGADMVVFPELQLIGYPPEDLVLKPALVERAGDELLRLMRASADGGPAMLVGTVIANQGALFNCVVLLDGGEIAAVRQKRELPNYGTFDEKRLFAPGPLPEPIEFRGVKIGVPICEDVWYPFVCAHLKAQGAQLLISPNGSPYEIDKDERRVAQVCAARVQETGLPIAYLNRVGGQDELAFDGASFVLNGDGSLAHQLADWREEMRLTRWEAQADGRWACAPGDIAPLAPYPEDVYCAMIVSLRDYVNRNRFTGVVLGLSGGIDSALSAAVAVDALGPDRVWCVMMPSPFTSQDSLDDAASCAEMLGVRLDSIFIADAMKSFDAMLAGVFEGRGKDLTEENIQSRIRGVTLMALSNKFGHMLLTTGNKSEMSVGYATIYGDMAGGYSVLKDAYKTTVFDLSRWRNAHTPAIGLGPSGPVMPERVITKPPTAELRENQKDEDSLPPYEVLDPILHGLVESELSVEQVVARGFDRETVARIERLLYIAEYKRRQAPPGVKLGSRNFGRDRRYPITNAFRTS</sequence>
<feature type="active site" description="Nucleophile; for glutaminase activity" evidence="7">
    <location>
        <position position="150"/>
    </location>
</feature>
<dbReference type="Gene3D" id="3.40.50.620">
    <property type="entry name" value="HUPs"/>
    <property type="match status" value="1"/>
</dbReference>
<feature type="binding site" evidence="7">
    <location>
        <position position="524"/>
    </location>
    <ligand>
        <name>deamido-NAD(+)</name>
        <dbReference type="ChEBI" id="CHEBI:58437"/>
        <note>ligand shared between two neighboring subunits</note>
    </ligand>
</feature>
<organism evidence="12 13">
    <name type="scientific">Sphingobium fluviale</name>
    <dbReference type="NCBI Taxonomy" id="2506423"/>
    <lineage>
        <taxon>Bacteria</taxon>
        <taxon>Pseudomonadati</taxon>
        <taxon>Pseudomonadota</taxon>
        <taxon>Alphaproteobacteria</taxon>
        <taxon>Sphingomonadales</taxon>
        <taxon>Sphingomonadaceae</taxon>
        <taxon>Sphingobium</taxon>
    </lineage>
</organism>
<evidence type="ECO:0000256" key="9">
    <source>
        <dbReference type="PROSITE-ProRule" id="PRU10139"/>
    </source>
</evidence>
<dbReference type="GO" id="GO:0005524">
    <property type="term" value="F:ATP binding"/>
    <property type="evidence" value="ECO:0007669"/>
    <property type="project" value="UniProtKB-UniRule"/>
</dbReference>
<evidence type="ECO:0000256" key="3">
    <source>
        <dbReference type="ARBA" id="ARBA00022598"/>
    </source>
</evidence>
<dbReference type="NCBIfam" id="NF010588">
    <property type="entry name" value="PRK13981.1"/>
    <property type="match status" value="1"/>
</dbReference>
<dbReference type="GO" id="GO:0008795">
    <property type="term" value="F:NAD+ synthase activity"/>
    <property type="evidence" value="ECO:0007669"/>
    <property type="project" value="UniProtKB-UniRule"/>
</dbReference>
<dbReference type="SUPFAM" id="SSF52402">
    <property type="entry name" value="Adenine nucleotide alpha hydrolases-like"/>
    <property type="match status" value="1"/>
</dbReference>
<dbReference type="AlphaFoldDB" id="A0A4Q1KHJ0"/>
<name>A0A4Q1KHJ0_9SPHN</name>
<comment type="pathway">
    <text evidence="1 7 8">Cofactor biosynthesis; NAD(+) biosynthesis; NAD(+) from deamido-NAD(+) (L-Gln route): step 1/1.</text>
</comment>
<feature type="binding site" evidence="7">
    <location>
        <position position="182"/>
    </location>
    <ligand>
        <name>L-glutamine</name>
        <dbReference type="ChEBI" id="CHEBI:58359"/>
    </ligand>
</feature>
<gene>
    <name evidence="7" type="primary">nadE</name>
    <name evidence="12" type="ORF">EQG66_11795</name>
</gene>
<evidence type="ECO:0000256" key="7">
    <source>
        <dbReference type="HAMAP-Rule" id="MF_02090"/>
    </source>
</evidence>
<dbReference type="InterPro" id="IPR022310">
    <property type="entry name" value="NAD/GMP_synthase"/>
</dbReference>
<feature type="binding site" evidence="7">
    <location>
        <position position="376"/>
    </location>
    <ligand>
        <name>deamido-NAD(+)</name>
        <dbReference type="ChEBI" id="CHEBI:58437"/>
        <note>ligand shared between two neighboring subunits</note>
    </ligand>
</feature>
<dbReference type="GO" id="GO:0003952">
    <property type="term" value="F:NAD+ synthase (glutamine-hydrolyzing) activity"/>
    <property type="evidence" value="ECO:0007669"/>
    <property type="project" value="UniProtKB-UniRule"/>
</dbReference>
<feature type="active site" description="For glutaminase activity" evidence="7">
    <location>
        <position position="114"/>
    </location>
</feature>
<feature type="active site" description="Proton acceptor" evidence="9">
    <location>
        <position position="45"/>
    </location>
</feature>
<evidence type="ECO:0000256" key="1">
    <source>
        <dbReference type="ARBA" id="ARBA00005188"/>
    </source>
</evidence>
<accession>A0A4Q1KHJ0</accession>
<dbReference type="PROSITE" id="PS50263">
    <property type="entry name" value="CN_HYDROLASE"/>
    <property type="match status" value="1"/>
</dbReference>
<dbReference type="HAMAP" id="MF_02090">
    <property type="entry name" value="NadE_glutamine_dep"/>
    <property type="match status" value="1"/>
</dbReference>
<feature type="binding site" evidence="7">
    <location>
        <position position="176"/>
    </location>
    <ligand>
        <name>L-glutamine</name>
        <dbReference type="ChEBI" id="CHEBI:58359"/>
    </ligand>
</feature>
<dbReference type="Proteomes" id="UP000290958">
    <property type="component" value="Unassembled WGS sequence"/>
</dbReference>
<dbReference type="PIRSF" id="PIRSF006630">
    <property type="entry name" value="NADS_GAT"/>
    <property type="match status" value="1"/>
</dbReference>
<dbReference type="InterPro" id="IPR003694">
    <property type="entry name" value="NAD_synthase"/>
</dbReference>
<feature type="domain" description="CN hydrolase" evidence="11">
    <location>
        <begin position="5"/>
        <end position="251"/>
    </location>
</feature>
<keyword evidence="13" id="KW-1185">Reference proteome</keyword>
<keyword evidence="6 7" id="KW-0520">NAD</keyword>
<feature type="binding site" evidence="7">
    <location>
        <begin position="293"/>
        <end position="300"/>
    </location>
    <ligand>
        <name>ATP</name>
        <dbReference type="ChEBI" id="CHEBI:30616"/>
    </ligand>
</feature>
<dbReference type="CDD" id="cd07570">
    <property type="entry name" value="GAT_Gln-NAD-synth"/>
    <property type="match status" value="1"/>
</dbReference>
<dbReference type="NCBIfam" id="TIGR00552">
    <property type="entry name" value="nadE"/>
    <property type="match status" value="1"/>
</dbReference>
<feature type="binding site" evidence="7">
    <location>
        <position position="400"/>
    </location>
    <ligand>
        <name>ATP</name>
        <dbReference type="ChEBI" id="CHEBI:30616"/>
    </ligand>
</feature>
<feature type="binding site" evidence="7">
    <location>
        <position position="405"/>
    </location>
    <ligand>
        <name>deamido-NAD(+)</name>
        <dbReference type="ChEBI" id="CHEBI:58437"/>
        <note>ligand shared between two neighboring subunits</note>
    </ligand>
</feature>
<dbReference type="CDD" id="cd00553">
    <property type="entry name" value="NAD_synthase"/>
    <property type="match status" value="1"/>
</dbReference>
<comment type="similarity">
    <text evidence="2 7 8">In the C-terminal section; belongs to the NAD synthetase family.</text>
</comment>
<dbReference type="OrthoDB" id="9760188at2"/>
<keyword evidence="5 7" id="KW-0067">ATP-binding</keyword>
<dbReference type="SUPFAM" id="SSF56317">
    <property type="entry name" value="Carbon-nitrogen hydrolase"/>
    <property type="match status" value="1"/>
</dbReference>
<dbReference type="InterPro" id="IPR003010">
    <property type="entry name" value="C-N_Hydrolase"/>
</dbReference>
<protein>
    <recommendedName>
        <fullName evidence="7 8">Glutamine-dependent NAD(+) synthetase</fullName>
        <ecNumber evidence="7 8">6.3.5.1</ecNumber>
    </recommendedName>
    <alternativeName>
        <fullName evidence="7 8">NAD(+) synthase [glutamine-hydrolyzing]</fullName>
    </alternativeName>
</protein>
<dbReference type="Pfam" id="PF02540">
    <property type="entry name" value="NAD_synthase"/>
    <property type="match status" value="1"/>
</dbReference>
<dbReference type="PROSITE" id="PS00920">
    <property type="entry name" value="NITRIL_CHT_1"/>
    <property type="match status" value="1"/>
</dbReference>
<evidence type="ECO:0000313" key="12">
    <source>
        <dbReference type="EMBL" id="RXR27556.1"/>
    </source>
</evidence>
<evidence type="ECO:0000313" key="13">
    <source>
        <dbReference type="Proteomes" id="UP000290958"/>
    </source>
</evidence>
<evidence type="ECO:0000256" key="8">
    <source>
        <dbReference type="PIRNR" id="PIRNR006630"/>
    </source>
</evidence>
<dbReference type="PANTHER" id="PTHR23090:SF9">
    <property type="entry name" value="GLUTAMINE-DEPENDENT NAD(+) SYNTHETASE"/>
    <property type="match status" value="1"/>
</dbReference>
<evidence type="ECO:0000259" key="11">
    <source>
        <dbReference type="PROSITE" id="PS50263"/>
    </source>
</evidence>
<keyword evidence="3 7" id="KW-0436">Ligase</keyword>
<dbReference type="InterPro" id="IPR036526">
    <property type="entry name" value="C-N_Hydrolase_sf"/>
</dbReference>
<comment type="similarity">
    <text evidence="10">Belongs to the NAD synthetase family.</text>
</comment>
<feature type="active site" description="Proton acceptor; for glutaminase activity" evidence="7">
    <location>
        <position position="45"/>
    </location>
</feature>
<dbReference type="GO" id="GO:0009435">
    <property type="term" value="P:NAD+ biosynthetic process"/>
    <property type="evidence" value="ECO:0007669"/>
    <property type="project" value="UniProtKB-UniRule"/>
</dbReference>
<dbReference type="EC" id="6.3.5.1" evidence="7 8"/>
<comment type="caution">
    <text evidence="7">Lacks conserved residue(s) required for the propagation of feature annotation.</text>
</comment>
<keyword evidence="4 7" id="KW-0547">Nucleotide-binding</keyword>
<evidence type="ECO:0000256" key="5">
    <source>
        <dbReference type="ARBA" id="ARBA00022840"/>
    </source>
</evidence>
<dbReference type="GO" id="GO:0004359">
    <property type="term" value="F:glutaminase activity"/>
    <property type="evidence" value="ECO:0007669"/>
    <property type="project" value="InterPro"/>
</dbReference>
<comment type="function">
    <text evidence="7">Catalyzes the ATP-dependent amidation of deamido-NAD to form NAD. Uses L-glutamine as a nitrogen source.</text>
</comment>
<dbReference type="Gene3D" id="3.60.110.10">
    <property type="entry name" value="Carbon-nitrogen hydrolase"/>
    <property type="match status" value="1"/>
</dbReference>
<evidence type="ECO:0000256" key="2">
    <source>
        <dbReference type="ARBA" id="ARBA00007145"/>
    </source>
</evidence>
<comment type="caution">
    <text evidence="12">The sequence shown here is derived from an EMBL/GenBank/DDBJ whole genome shotgun (WGS) entry which is preliminary data.</text>
</comment>
<evidence type="ECO:0000256" key="6">
    <source>
        <dbReference type="ARBA" id="ARBA00023027"/>
    </source>
</evidence>
<dbReference type="UniPathway" id="UPA00253">
    <property type="reaction ID" value="UER00334"/>
</dbReference>
<dbReference type="FunFam" id="3.40.50.620:FF:000106">
    <property type="entry name" value="Glutamine-dependent NAD(+) synthetase"/>
    <property type="match status" value="1"/>
</dbReference>
<dbReference type="PANTHER" id="PTHR23090">
    <property type="entry name" value="NH 3 /GLUTAMINE-DEPENDENT NAD + SYNTHETASE"/>
    <property type="match status" value="1"/>
</dbReference>
<dbReference type="GO" id="GO:0005737">
    <property type="term" value="C:cytoplasm"/>
    <property type="evidence" value="ECO:0007669"/>
    <property type="project" value="InterPro"/>
</dbReference>
<dbReference type="Pfam" id="PF00795">
    <property type="entry name" value="CN_hydrolase"/>
    <property type="match status" value="1"/>
</dbReference>
<dbReference type="EMBL" id="SBKP01000012">
    <property type="protein sequence ID" value="RXR27556.1"/>
    <property type="molecule type" value="Genomic_DNA"/>
</dbReference>
<dbReference type="InterPro" id="IPR014729">
    <property type="entry name" value="Rossmann-like_a/b/a_fold"/>
</dbReference>
<dbReference type="InterPro" id="IPR000132">
    <property type="entry name" value="Nitrilase/CN_hydratase_CS"/>
</dbReference>
<reference evidence="13" key="1">
    <citation type="submission" date="2019-01" db="EMBL/GenBank/DDBJ databases">
        <title>Cytophagaceae bacterium strain CAR-16.</title>
        <authorList>
            <person name="Chen W.-M."/>
        </authorList>
    </citation>
    <scope>NUCLEOTIDE SEQUENCE [LARGE SCALE GENOMIC DNA]</scope>
    <source>
        <strain evidence="13">CHR27</strain>
    </source>
</reference>
<feature type="binding site" evidence="7">
    <location>
        <position position="120"/>
    </location>
    <ligand>
        <name>L-glutamine</name>
        <dbReference type="ChEBI" id="CHEBI:58359"/>
    </ligand>
</feature>
<dbReference type="InterPro" id="IPR014445">
    <property type="entry name" value="Gln-dep_NAD_synthase"/>
</dbReference>
<evidence type="ECO:0000256" key="4">
    <source>
        <dbReference type="ARBA" id="ARBA00022741"/>
    </source>
</evidence>